<dbReference type="Pfam" id="PF00270">
    <property type="entry name" value="DEAD"/>
    <property type="match status" value="1"/>
</dbReference>
<feature type="region of interest" description="Disordered" evidence="7">
    <location>
        <begin position="1"/>
        <end position="72"/>
    </location>
</feature>
<dbReference type="CDD" id="cd18791">
    <property type="entry name" value="SF2_C_RHA"/>
    <property type="match status" value="1"/>
</dbReference>
<dbReference type="GO" id="GO:0005524">
    <property type="term" value="F:ATP binding"/>
    <property type="evidence" value="ECO:0007669"/>
    <property type="project" value="UniProtKB-KW"/>
</dbReference>
<dbReference type="InterPro" id="IPR002464">
    <property type="entry name" value="DNA/RNA_helicase_DEAH_CS"/>
</dbReference>
<comment type="catalytic activity">
    <reaction evidence="6">
        <text>ATP + H2O = ADP + phosphate + H(+)</text>
        <dbReference type="Rhea" id="RHEA:13065"/>
        <dbReference type="ChEBI" id="CHEBI:15377"/>
        <dbReference type="ChEBI" id="CHEBI:15378"/>
        <dbReference type="ChEBI" id="CHEBI:30616"/>
        <dbReference type="ChEBI" id="CHEBI:43474"/>
        <dbReference type="ChEBI" id="CHEBI:456216"/>
        <dbReference type="EC" id="3.6.4.13"/>
    </reaction>
</comment>
<dbReference type="Proteomes" id="UP001187682">
    <property type="component" value="Unassembled WGS sequence"/>
</dbReference>
<dbReference type="GO" id="GO:0003724">
    <property type="term" value="F:RNA helicase activity"/>
    <property type="evidence" value="ECO:0007669"/>
    <property type="project" value="UniProtKB-EC"/>
</dbReference>
<dbReference type="GO" id="GO:0003725">
    <property type="term" value="F:double-stranded RNA binding"/>
    <property type="evidence" value="ECO:0007669"/>
    <property type="project" value="TreeGrafter"/>
</dbReference>
<dbReference type="PROSITE" id="PS00690">
    <property type="entry name" value="DEAH_ATP_HELICASE"/>
    <property type="match status" value="1"/>
</dbReference>
<evidence type="ECO:0000259" key="8">
    <source>
        <dbReference type="PROSITE" id="PS51192"/>
    </source>
</evidence>
<dbReference type="SMART" id="SM00490">
    <property type="entry name" value="HELICc"/>
    <property type="match status" value="1"/>
</dbReference>
<dbReference type="Pfam" id="PF21010">
    <property type="entry name" value="HA2_C"/>
    <property type="match status" value="1"/>
</dbReference>
<evidence type="ECO:0000259" key="9">
    <source>
        <dbReference type="PROSITE" id="PS51194"/>
    </source>
</evidence>
<dbReference type="InterPro" id="IPR048333">
    <property type="entry name" value="HA2_WH"/>
</dbReference>
<dbReference type="Pfam" id="PF04408">
    <property type="entry name" value="WHD_HA2"/>
    <property type="match status" value="1"/>
</dbReference>
<name>A0AAE8SRC3_9PEZI</name>
<dbReference type="GO" id="GO:0016787">
    <property type="term" value="F:hydrolase activity"/>
    <property type="evidence" value="ECO:0007669"/>
    <property type="project" value="UniProtKB-KW"/>
</dbReference>
<comment type="caution">
    <text evidence="10">The sequence shown here is derived from an EMBL/GenBank/DDBJ whole genome shotgun (WGS) entry which is preliminary data.</text>
</comment>
<dbReference type="InterPro" id="IPR001650">
    <property type="entry name" value="Helicase_C-like"/>
</dbReference>
<accession>A0AAE8SRC3</accession>
<dbReference type="SMART" id="SM00847">
    <property type="entry name" value="HA2"/>
    <property type="match status" value="1"/>
</dbReference>
<proteinExistence type="predicted"/>
<dbReference type="Gene3D" id="3.40.50.300">
    <property type="entry name" value="P-loop containing nucleotide triphosphate hydrolases"/>
    <property type="match status" value="2"/>
</dbReference>
<dbReference type="GO" id="GO:0005730">
    <property type="term" value="C:nucleolus"/>
    <property type="evidence" value="ECO:0007669"/>
    <property type="project" value="TreeGrafter"/>
</dbReference>
<organism evidence="10 11">
    <name type="scientific">Cephalotrichum gorgonifer</name>
    <dbReference type="NCBI Taxonomy" id="2041049"/>
    <lineage>
        <taxon>Eukaryota</taxon>
        <taxon>Fungi</taxon>
        <taxon>Dikarya</taxon>
        <taxon>Ascomycota</taxon>
        <taxon>Pezizomycotina</taxon>
        <taxon>Sordariomycetes</taxon>
        <taxon>Hypocreomycetidae</taxon>
        <taxon>Microascales</taxon>
        <taxon>Microascaceae</taxon>
        <taxon>Cephalotrichum</taxon>
    </lineage>
</organism>
<feature type="domain" description="Helicase C-terminal" evidence="9">
    <location>
        <begin position="335"/>
        <end position="513"/>
    </location>
</feature>
<dbReference type="GO" id="GO:1990904">
    <property type="term" value="C:ribonucleoprotein complex"/>
    <property type="evidence" value="ECO:0007669"/>
    <property type="project" value="UniProtKB-ARBA"/>
</dbReference>
<evidence type="ECO:0000313" key="11">
    <source>
        <dbReference type="Proteomes" id="UP001187682"/>
    </source>
</evidence>
<feature type="compositionally biased region" description="Polar residues" evidence="7">
    <location>
        <begin position="16"/>
        <end position="27"/>
    </location>
</feature>
<evidence type="ECO:0000256" key="1">
    <source>
        <dbReference type="ARBA" id="ARBA00012552"/>
    </source>
</evidence>
<evidence type="ECO:0000256" key="2">
    <source>
        <dbReference type="ARBA" id="ARBA00022741"/>
    </source>
</evidence>
<dbReference type="SUPFAM" id="SSF52540">
    <property type="entry name" value="P-loop containing nucleoside triphosphate hydrolases"/>
    <property type="match status" value="1"/>
</dbReference>
<dbReference type="Pfam" id="PF00271">
    <property type="entry name" value="Helicase_C"/>
    <property type="match status" value="1"/>
</dbReference>
<dbReference type="InterPro" id="IPR027417">
    <property type="entry name" value="P-loop_NTPase"/>
</dbReference>
<dbReference type="Pfam" id="PF07717">
    <property type="entry name" value="OB_NTP_bind"/>
    <property type="match status" value="1"/>
</dbReference>
<dbReference type="PROSITE" id="PS51194">
    <property type="entry name" value="HELICASE_CTER"/>
    <property type="match status" value="1"/>
</dbReference>
<dbReference type="PANTHER" id="PTHR18934">
    <property type="entry name" value="ATP-DEPENDENT RNA HELICASE"/>
    <property type="match status" value="1"/>
</dbReference>
<evidence type="ECO:0000313" key="10">
    <source>
        <dbReference type="EMBL" id="SPN97061.1"/>
    </source>
</evidence>
<dbReference type="InterPro" id="IPR014001">
    <property type="entry name" value="Helicase_ATP-bd"/>
</dbReference>
<sequence>MSDEPRPQKKRKLQGQDRSSGGATSATAPLLPKQTGGFGALKNGKTPNQPKQELDNGTVKRNRDKGNNFRTKWMDDPKLLKARKELPIWAYRSRIQESLRRSDTLIIVGETGSGKSTQIPQFLHSEPWCQGQVRPVQVEEGEPKREVQIGGMIAVTQPRRVAATTLAHRVAQEAGCPLKKSASGLVGYSVRFDRYVPKGAKIKFLTEGMLLQELLRDPHLRQYSAVIVDEIHERSIDVDLVSGFLKKIQSSDLEGRGGIPLKVVIMSATADVDRIRDFFTLPLAALMSRPGKDLSVTDEAATTRTQTVEDLHIEGRQFPVKIIHSPKPVPVLQEAVVDAVLKLHQEEPLPGGILAFLAGQDDIESVQSLIRAQAAALPSNVPKIKIFPLYGQLSMEAQHAAFQPINEPFTRKIVLATNIAETSVTVPGIRYVVDNGKSKVKEFRPLLGLETLLPKPISQSSAIQRSGRAGREGPGKCIRLYTEDSFSKLAERDVPEILRNEVLGAILTMAAWGINDINTFPLMERPDIRAVLDAQGHLIDIGATDRKGAITESGRKLASFPISPSLGAVLLAAAEPQFDCVLEVIDIIAAITSGDDIFIRVPSDDEYEEVHELRKQLIRREGDLLTYLTTMQQYTAEHADRLAWCRSRWVNAGNMKTALSVRRQLRGLARREGLIAEFPPPDPQPYEPMSPERAEGLLKCFLRGFLAKTALMQPNMSYETPRKGAVSIHPASVLHGVKREAIMFLDHVYTQKSYAKRVSVIQAVWIQDELMRLEGIDGRGA</sequence>
<evidence type="ECO:0000256" key="7">
    <source>
        <dbReference type="SAM" id="MobiDB-lite"/>
    </source>
</evidence>
<dbReference type="SMART" id="SM00487">
    <property type="entry name" value="DEXDc"/>
    <property type="match status" value="1"/>
</dbReference>
<evidence type="ECO:0000256" key="5">
    <source>
        <dbReference type="ARBA" id="ARBA00022840"/>
    </source>
</evidence>
<dbReference type="GO" id="GO:0045943">
    <property type="term" value="P:positive regulation of transcription by RNA polymerase I"/>
    <property type="evidence" value="ECO:0007669"/>
    <property type="project" value="TreeGrafter"/>
</dbReference>
<feature type="domain" description="Helicase ATP-binding" evidence="8">
    <location>
        <begin position="96"/>
        <end position="288"/>
    </location>
</feature>
<evidence type="ECO:0000256" key="6">
    <source>
        <dbReference type="ARBA" id="ARBA00047984"/>
    </source>
</evidence>
<dbReference type="AlphaFoldDB" id="A0AAE8SRC3"/>
<evidence type="ECO:0000256" key="3">
    <source>
        <dbReference type="ARBA" id="ARBA00022801"/>
    </source>
</evidence>
<dbReference type="PANTHER" id="PTHR18934:SF118">
    <property type="entry name" value="ATP-DEPENDENT RNA HELICASE DHX33"/>
    <property type="match status" value="1"/>
</dbReference>
<dbReference type="InterPro" id="IPR007502">
    <property type="entry name" value="Helicase-assoc_dom"/>
</dbReference>
<dbReference type="InterPro" id="IPR011545">
    <property type="entry name" value="DEAD/DEAH_box_helicase_dom"/>
</dbReference>
<gene>
    <name evidence="10" type="ORF">DNG_00577</name>
</gene>
<dbReference type="InterPro" id="IPR011709">
    <property type="entry name" value="DEAD-box_helicase_OB_fold"/>
</dbReference>
<keyword evidence="3" id="KW-0378">Hydrolase</keyword>
<dbReference type="EC" id="3.6.4.13" evidence="1"/>
<dbReference type="EMBL" id="ONZQ02000001">
    <property type="protein sequence ID" value="SPN97061.1"/>
    <property type="molecule type" value="Genomic_DNA"/>
</dbReference>
<protein>
    <recommendedName>
        <fullName evidence="1">RNA helicase</fullName>
        <ecNumber evidence="1">3.6.4.13</ecNumber>
    </recommendedName>
</protein>
<reference evidence="10" key="1">
    <citation type="submission" date="2018-03" db="EMBL/GenBank/DDBJ databases">
        <authorList>
            <person name="Guldener U."/>
        </authorList>
    </citation>
    <scope>NUCLEOTIDE SEQUENCE</scope>
</reference>
<keyword evidence="4 10" id="KW-0347">Helicase</keyword>
<keyword evidence="5" id="KW-0067">ATP-binding</keyword>
<keyword evidence="11" id="KW-1185">Reference proteome</keyword>
<dbReference type="Gene3D" id="1.20.120.1080">
    <property type="match status" value="1"/>
</dbReference>
<evidence type="ECO:0000256" key="4">
    <source>
        <dbReference type="ARBA" id="ARBA00022806"/>
    </source>
</evidence>
<keyword evidence="2" id="KW-0547">Nucleotide-binding</keyword>
<dbReference type="PROSITE" id="PS51192">
    <property type="entry name" value="HELICASE_ATP_BIND_1"/>
    <property type="match status" value="1"/>
</dbReference>